<reference evidence="3" key="1">
    <citation type="submission" date="2018-05" db="EMBL/GenBank/DDBJ databases">
        <title>Azospirillum thermophila sp. nov., a novel isolated from hot spring.</title>
        <authorList>
            <person name="Zhao Z."/>
        </authorList>
    </citation>
    <scope>NUCLEOTIDE SEQUENCE [LARGE SCALE GENOMIC DNA]</scope>
    <source>
        <strain evidence="3">CFH 70021</strain>
    </source>
</reference>
<dbReference type="KEGG" id="azz:DEW08_01720"/>
<proteinExistence type="predicted"/>
<accession>A0A2S2CL15</accession>
<dbReference type="AlphaFoldDB" id="A0A2S2CL15"/>
<dbReference type="Proteomes" id="UP000245629">
    <property type="component" value="Chromosome 1"/>
</dbReference>
<dbReference type="EMBL" id="CP029352">
    <property type="protein sequence ID" value="AWK85070.1"/>
    <property type="molecule type" value="Genomic_DNA"/>
</dbReference>
<evidence type="ECO:0000259" key="1">
    <source>
        <dbReference type="SMART" id="SM00953"/>
    </source>
</evidence>
<dbReference type="SMART" id="SM00953">
    <property type="entry name" value="RES"/>
    <property type="match status" value="1"/>
</dbReference>
<keyword evidence="3" id="KW-1185">Reference proteome</keyword>
<sequence>MVVRLGTVCWPSATRIIASRFPPIDLFERLSSDPRDWEAFIALESLVNPRLRQEIGEISLVPPEERVAGPGASYVMGAFTHVNPKGSRFSNGRYGVYYAGRDFRTALRETVFHYEQFYADADLGLIRSETMRVLVGRIDAAFHDVSSLEEAERLRVLHPDDYSAGQALGAALREEGSTGVVYPSVRDPQGLCVGVFRPKAVGIPVQARHLEYHWNGARIDKYFDYETKEWTAL</sequence>
<gene>
    <name evidence="2" type="ORF">DEW08_01720</name>
</gene>
<organism evidence="2 3">
    <name type="scientific">Azospirillum thermophilum</name>
    <dbReference type="NCBI Taxonomy" id="2202148"/>
    <lineage>
        <taxon>Bacteria</taxon>
        <taxon>Pseudomonadati</taxon>
        <taxon>Pseudomonadota</taxon>
        <taxon>Alphaproteobacteria</taxon>
        <taxon>Rhodospirillales</taxon>
        <taxon>Azospirillaceae</taxon>
        <taxon>Azospirillum</taxon>
    </lineage>
</organism>
<evidence type="ECO:0000313" key="3">
    <source>
        <dbReference type="Proteomes" id="UP000245629"/>
    </source>
</evidence>
<protein>
    <recommendedName>
        <fullName evidence="1">RES domain-containing protein</fullName>
    </recommendedName>
</protein>
<dbReference type="InterPro" id="IPR014914">
    <property type="entry name" value="RES_dom"/>
</dbReference>
<name>A0A2S2CL15_9PROT</name>
<feature type="domain" description="RES" evidence="1">
    <location>
        <begin position="78"/>
        <end position="207"/>
    </location>
</feature>
<dbReference type="Pfam" id="PF08808">
    <property type="entry name" value="RES"/>
    <property type="match status" value="1"/>
</dbReference>
<evidence type="ECO:0000313" key="2">
    <source>
        <dbReference type="EMBL" id="AWK85070.1"/>
    </source>
</evidence>
<dbReference type="OrthoDB" id="9795903at2"/>